<comment type="similarity">
    <text evidence="1 2">Belongs to the outer membrane factor (OMF) (TC 1.B.17) family.</text>
</comment>
<evidence type="ECO:0000313" key="5">
    <source>
        <dbReference type="EMBL" id="SDC15002.1"/>
    </source>
</evidence>
<dbReference type="Gene3D" id="2.20.200.10">
    <property type="entry name" value="Outer membrane efflux proteins (OEP)"/>
    <property type="match status" value="1"/>
</dbReference>
<gene>
    <name evidence="5" type="ORF">SAMN05421749_103273</name>
</gene>
<feature type="region of interest" description="Disordered" evidence="4">
    <location>
        <begin position="476"/>
        <end position="496"/>
    </location>
</feature>
<evidence type="ECO:0000256" key="3">
    <source>
        <dbReference type="SAM" id="Coils"/>
    </source>
</evidence>
<dbReference type="Pfam" id="PF02321">
    <property type="entry name" value="OEP"/>
    <property type="match status" value="2"/>
</dbReference>
<dbReference type="NCBIfam" id="TIGR01845">
    <property type="entry name" value="outer_NodT"/>
    <property type="match status" value="1"/>
</dbReference>
<dbReference type="GO" id="GO:0015562">
    <property type="term" value="F:efflux transmembrane transporter activity"/>
    <property type="evidence" value="ECO:0007669"/>
    <property type="project" value="InterPro"/>
</dbReference>
<dbReference type="EMBL" id="FMYK01000003">
    <property type="protein sequence ID" value="SDC15002.1"/>
    <property type="molecule type" value="Genomic_DNA"/>
</dbReference>
<evidence type="ECO:0000256" key="1">
    <source>
        <dbReference type="ARBA" id="ARBA00007613"/>
    </source>
</evidence>
<feature type="compositionally biased region" description="Polar residues" evidence="4">
    <location>
        <begin position="480"/>
        <end position="496"/>
    </location>
</feature>
<keyword evidence="2" id="KW-0812">Transmembrane</keyword>
<dbReference type="AlphaFoldDB" id="A0A1G6J7Z5"/>
<evidence type="ECO:0000256" key="2">
    <source>
        <dbReference type="RuleBase" id="RU362097"/>
    </source>
</evidence>
<dbReference type="PANTHER" id="PTHR30203:SF32">
    <property type="entry name" value="CATION EFFLUX SYSTEM PROTEIN CUSC"/>
    <property type="match status" value="1"/>
</dbReference>
<keyword evidence="2" id="KW-0449">Lipoprotein</keyword>
<dbReference type="InterPro" id="IPR003423">
    <property type="entry name" value="OMP_efflux"/>
</dbReference>
<organism evidence="5 6">
    <name type="scientific">Acinetobacter marinus</name>
    <dbReference type="NCBI Taxonomy" id="281375"/>
    <lineage>
        <taxon>Bacteria</taxon>
        <taxon>Pseudomonadati</taxon>
        <taxon>Pseudomonadota</taxon>
        <taxon>Gammaproteobacteria</taxon>
        <taxon>Moraxellales</taxon>
        <taxon>Moraxellaceae</taxon>
        <taxon>Acinetobacter</taxon>
    </lineage>
</organism>
<proteinExistence type="inferred from homology"/>
<comment type="subcellular location">
    <subcellularLocation>
        <location evidence="2">Cell outer membrane</location>
        <topology evidence="2">Lipid-anchor</topology>
    </subcellularLocation>
</comment>
<dbReference type="SUPFAM" id="SSF56954">
    <property type="entry name" value="Outer membrane efflux proteins (OEP)"/>
    <property type="match status" value="1"/>
</dbReference>
<dbReference type="Gene3D" id="1.20.1600.10">
    <property type="entry name" value="Outer membrane efflux proteins (OEP)"/>
    <property type="match status" value="1"/>
</dbReference>
<evidence type="ECO:0000256" key="4">
    <source>
        <dbReference type="SAM" id="MobiDB-lite"/>
    </source>
</evidence>
<protein>
    <submittedName>
        <fullName evidence="5">Outer membrane protein, multidrug efflux system</fullName>
    </submittedName>
</protein>
<reference evidence="6" key="1">
    <citation type="submission" date="2016-09" db="EMBL/GenBank/DDBJ databases">
        <authorList>
            <person name="Varghese N."/>
            <person name="Submissions S."/>
        </authorList>
    </citation>
    <scope>NUCLEOTIDE SEQUENCE [LARGE SCALE GENOMIC DNA]</scope>
    <source>
        <strain evidence="6">ANC 3699</strain>
    </source>
</reference>
<dbReference type="InterPro" id="IPR010131">
    <property type="entry name" value="MdtP/NodT-like"/>
</dbReference>
<feature type="coiled-coil region" evidence="3">
    <location>
        <begin position="193"/>
        <end position="258"/>
    </location>
</feature>
<accession>A0A1G6J7Z5</accession>
<dbReference type="GO" id="GO:0009279">
    <property type="term" value="C:cell outer membrane"/>
    <property type="evidence" value="ECO:0007669"/>
    <property type="project" value="UniProtKB-SubCell"/>
</dbReference>
<evidence type="ECO:0000313" key="6">
    <source>
        <dbReference type="Proteomes" id="UP000242317"/>
    </source>
</evidence>
<dbReference type="Proteomes" id="UP000242317">
    <property type="component" value="Unassembled WGS sequence"/>
</dbReference>
<dbReference type="RefSeq" id="WP_244515982.1">
    <property type="nucleotide sequence ID" value="NZ_FMYK01000003.1"/>
</dbReference>
<keyword evidence="2" id="KW-1134">Transmembrane beta strand</keyword>
<dbReference type="PANTHER" id="PTHR30203">
    <property type="entry name" value="OUTER MEMBRANE CATION EFFLUX PROTEIN"/>
    <property type="match status" value="1"/>
</dbReference>
<sequence>MIAMKYARNNAKNHAKHFKIGVLLSSILVLNGCVNLAPKYERPNSPVQGSFGNQAVGATTAEDIAKLDWRSVFTDPALQKTIALALDNNRDLRVAMLNIEKARAQYRIQRAEMFPSVDASATQTRAKTRSGNSSSISQSAEFSVGFTSWELDLFGRLKNEKDETLETYFATAETQRSTRMSLIAEVAGDWLNIVSYQQQLAVAQQTLASQEKTMQLTYAKYKEGISSAMDYEEIKTSVDSARADIASYKSELAQAKNELDLVVGTKVPNDYLPPANADFDQVRLANIQSNLDSSVLLNHPDVLYAEHTLKSANADIGAARAAFFPSISLTASAGRASDDLAGLFNAATGVWSFAPSISVPIFNAGELKATLDSSKIQKNIYVAQYELAIQTAFNDVANALAAREYIQQQMTAQQDLVKSSARYYLLATARYKEGVDDYLTALTAQRTFYTAQQNLISLQLEEATNRVTLYKVLGGGADAKSSQDASTDAKNQQSDS</sequence>
<keyword evidence="2" id="KW-0564">Palmitate</keyword>
<keyword evidence="2" id="KW-0472">Membrane</keyword>
<keyword evidence="3" id="KW-0175">Coiled coil</keyword>
<keyword evidence="6" id="KW-1185">Reference proteome</keyword>
<name>A0A1G6J7Z5_9GAMM</name>